<dbReference type="OrthoDB" id="5828185at2"/>
<dbReference type="Proteomes" id="UP000035909">
    <property type="component" value="Unassembled WGS sequence"/>
</dbReference>
<keyword evidence="1" id="KW-1133">Transmembrane helix</keyword>
<protein>
    <submittedName>
        <fullName evidence="2">Uncharacterized protein</fullName>
    </submittedName>
</protein>
<reference evidence="2 3" key="1">
    <citation type="submission" date="2015-05" db="EMBL/GenBank/DDBJ databases">
        <title>Photobacterium galathea sp. nov.</title>
        <authorList>
            <person name="Machado H."/>
            <person name="Gram L."/>
        </authorList>
    </citation>
    <scope>NUCLEOTIDE SEQUENCE [LARGE SCALE GENOMIC DNA]</scope>
    <source>
        <strain evidence="2 3">DSM 22954</strain>
    </source>
</reference>
<dbReference type="EMBL" id="LDOU01000006">
    <property type="protein sequence ID" value="KLV10553.1"/>
    <property type="molecule type" value="Genomic_DNA"/>
</dbReference>
<comment type="caution">
    <text evidence="2">The sequence shown here is derived from an EMBL/GenBank/DDBJ whole genome shotgun (WGS) entry which is preliminary data.</text>
</comment>
<feature type="transmembrane region" description="Helical" evidence="1">
    <location>
        <begin position="20"/>
        <end position="47"/>
    </location>
</feature>
<sequence length="195" mass="21295">MKSRIVLPCKKVVQFAERPVSIGILPSGLSGVLLGIICLTLLGMILYPQLTALRSGSRVAALDGMKEAIDNTNKMIFTRATKAGIATEPSAALPPSTTGKLPIPLKFGYPDWGAALSVRVISLDDSSWVWRVVQSDAEPLIGSHLAPHLDQHVTEVRISLRDRDEQNVEQNDYRCFVSIRQGNGVPEVRVNHLDC</sequence>
<dbReference type="PATRIC" id="fig|320778.3.peg.1837"/>
<evidence type="ECO:0000256" key="1">
    <source>
        <dbReference type="SAM" id="Phobius"/>
    </source>
</evidence>
<evidence type="ECO:0000313" key="2">
    <source>
        <dbReference type="EMBL" id="KLV10553.1"/>
    </source>
</evidence>
<keyword evidence="1" id="KW-0472">Membrane</keyword>
<dbReference type="RefSeq" id="WP_047884718.1">
    <property type="nucleotide sequence ID" value="NZ_LDOU01000006.1"/>
</dbReference>
<keyword evidence="1" id="KW-0812">Transmembrane</keyword>
<name>A0A0J1HFY7_9GAMM</name>
<evidence type="ECO:0000313" key="3">
    <source>
        <dbReference type="Proteomes" id="UP000035909"/>
    </source>
</evidence>
<keyword evidence="3" id="KW-1185">Reference proteome</keyword>
<organism evidence="2 3">
    <name type="scientific">Photobacterium ganghwense</name>
    <dbReference type="NCBI Taxonomy" id="320778"/>
    <lineage>
        <taxon>Bacteria</taxon>
        <taxon>Pseudomonadati</taxon>
        <taxon>Pseudomonadota</taxon>
        <taxon>Gammaproteobacteria</taxon>
        <taxon>Vibrionales</taxon>
        <taxon>Vibrionaceae</taxon>
        <taxon>Photobacterium</taxon>
    </lineage>
</organism>
<gene>
    <name evidence="2" type="ORF">ABT57_08475</name>
</gene>
<proteinExistence type="predicted"/>
<accession>A0A0J1HFY7</accession>
<dbReference type="AlphaFoldDB" id="A0A0J1HFY7"/>